<dbReference type="SUPFAM" id="SSF103088">
    <property type="entry name" value="OmpA-like"/>
    <property type="match status" value="1"/>
</dbReference>
<dbReference type="InterPro" id="IPR019734">
    <property type="entry name" value="TPR_rpt"/>
</dbReference>
<feature type="repeat" description="TPR" evidence="4">
    <location>
        <begin position="94"/>
        <end position="127"/>
    </location>
</feature>
<dbReference type="Pfam" id="PF00691">
    <property type="entry name" value="OmpA"/>
    <property type="match status" value="1"/>
</dbReference>
<protein>
    <recommendedName>
        <fullName evidence="7">OmpA-like domain-containing protein</fullName>
    </recommendedName>
</protein>
<keyword evidence="9" id="KW-1185">Reference proteome</keyword>
<feature type="signal peptide" evidence="6">
    <location>
        <begin position="1"/>
        <end position="19"/>
    </location>
</feature>
<dbReference type="RefSeq" id="WP_100676933.1">
    <property type="nucleotide sequence ID" value="NZ_NIPO01000001.1"/>
</dbReference>
<evidence type="ECO:0000256" key="2">
    <source>
        <dbReference type="ARBA" id="ARBA00023136"/>
    </source>
</evidence>
<keyword evidence="6" id="KW-0732">Signal</keyword>
<dbReference type="AlphaFoldDB" id="A0A2M9R3N1"/>
<organism evidence="8 9">
    <name type="scientific">Avrilella dinanensis</name>
    <dbReference type="NCBI Taxonomy" id="2008672"/>
    <lineage>
        <taxon>Bacteria</taxon>
        <taxon>Pseudomonadati</taxon>
        <taxon>Bacteroidota</taxon>
        <taxon>Flavobacteriia</taxon>
        <taxon>Flavobacteriales</taxon>
        <taxon>Flavobacteriaceae</taxon>
        <taxon>Avrilella</taxon>
    </lineage>
</organism>
<name>A0A2M9R3N1_9FLAO</name>
<proteinExistence type="predicted"/>
<dbReference type="InterPro" id="IPR011990">
    <property type="entry name" value="TPR-like_helical_dom_sf"/>
</dbReference>
<accession>A0A2M9R3N1</accession>
<keyword evidence="3" id="KW-0998">Cell outer membrane</keyword>
<dbReference type="Gene3D" id="3.30.1330.60">
    <property type="entry name" value="OmpA-like domain"/>
    <property type="match status" value="1"/>
</dbReference>
<dbReference type="OrthoDB" id="9809364at2"/>
<keyword evidence="2 5" id="KW-0472">Membrane</keyword>
<dbReference type="SUPFAM" id="SSF48452">
    <property type="entry name" value="TPR-like"/>
    <property type="match status" value="1"/>
</dbReference>
<evidence type="ECO:0000313" key="9">
    <source>
        <dbReference type="Proteomes" id="UP000231960"/>
    </source>
</evidence>
<dbReference type="InterPro" id="IPR006665">
    <property type="entry name" value="OmpA-like"/>
</dbReference>
<reference evidence="8 9" key="1">
    <citation type="submission" date="2017-06" db="EMBL/GenBank/DDBJ databases">
        <title>Description of Avrilella dinanensis gen. nov. sp. nov.</title>
        <authorList>
            <person name="Leyer C."/>
            <person name="Sassi M."/>
            <person name="Minet J."/>
            <person name="Kayal S."/>
            <person name="Cattoir V."/>
        </authorList>
    </citation>
    <scope>NUCLEOTIDE SEQUENCE [LARGE SCALE GENOMIC DNA]</scope>
    <source>
        <strain evidence="8 9">UR159</strain>
    </source>
</reference>
<evidence type="ECO:0000313" key="8">
    <source>
        <dbReference type="EMBL" id="PJR03365.1"/>
    </source>
</evidence>
<dbReference type="Proteomes" id="UP000231960">
    <property type="component" value="Unassembled WGS sequence"/>
</dbReference>
<dbReference type="PRINTS" id="PR01021">
    <property type="entry name" value="OMPADOMAIN"/>
</dbReference>
<dbReference type="InterPro" id="IPR050330">
    <property type="entry name" value="Bact_OuterMem_StrucFunc"/>
</dbReference>
<dbReference type="InterPro" id="IPR011042">
    <property type="entry name" value="6-blade_b-propeller_TolB-like"/>
</dbReference>
<dbReference type="EMBL" id="NIPO01000001">
    <property type="protein sequence ID" value="PJR03365.1"/>
    <property type="molecule type" value="Genomic_DNA"/>
</dbReference>
<dbReference type="Gene3D" id="1.25.40.10">
    <property type="entry name" value="Tetratricopeptide repeat domain"/>
    <property type="match status" value="1"/>
</dbReference>
<evidence type="ECO:0000256" key="5">
    <source>
        <dbReference type="PROSITE-ProRule" id="PRU00473"/>
    </source>
</evidence>
<keyword evidence="4" id="KW-0802">TPR repeat</keyword>
<sequence length="634" mass="72444">MRKIYLSLIFMCCFFIGHAQFVYTPEEQLKMADTHFDKYEYAEAAQLYRKLVRGDKTDNYINIRLGDCYYNIFNTVESAKWYGKALAVNPNLEGDIYYRYAQMLKASGRYEASNKAFKKFADRNPDDSRAIEFLKEPNYIPSLRSQEALFTFEDSGMNHARYSDFAGVLTEDNTFYFTTARNERGKKYGWDEQPYLDVFAGKYNLEDGKFTEIEPVEEINTKKYHDGPVTITKDGQTMYFSSESFRDKKYDLNKEKRLKLGKVNVFRAKFNGKKWGDIEPVPFNGAEYSVSNPSVSLDGKTLYFASDMPGTFGGMDIWKVSVDEDGSYGEPENMGPAINTEGRESFPFIAENGKLYYSSDALQGFGGLDVYMIDLESPGATPVNLGDPVNTQKDDFAMSFYPEKNIGFLSTNRVGRDDIYKVFPVCVEEFVITVTDAKTGNILKDSEVSILDHDGNIIDTRFTDSFGIVRYDVDCQRNFSLQVTRPDYENKTIELERTKGGKKPVDVSIRPIEMIVLPKKIELGDIYFEFNKSNITQQGAFELNKLVQIMQNNPTMRIKIEAHTDNRGSDAYNLNLSQQRAMATRQYLISQAISPDRLEAQGYGESSPAIDCGENCTDEQHAMNRRSEFIILRK</sequence>
<dbReference type="PROSITE" id="PS51123">
    <property type="entry name" value="OMPA_2"/>
    <property type="match status" value="1"/>
</dbReference>
<comment type="subcellular location">
    <subcellularLocation>
        <location evidence="1">Cell outer membrane</location>
    </subcellularLocation>
</comment>
<evidence type="ECO:0000256" key="1">
    <source>
        <dbReference type="ARBA" id="ARBA00004442"/>
    </source>
</evidence>
<evidence type="ECO:0000256" key="4">
    <source>
        <dbReference type="PROSITE-ProRule" id="PRU00339"/>
    </source>
</evidence>
<dbReference type="SUPFAM" id="SSF82171">
    <property type="entry name" value="DPP6 N-terminal domain-like"/>
    <property type="match status" value="1"/>
</dbReference>
<comment type="caution">
    <text evidence="8">The sequence shown here is derived from an EMBL/GenBank/DDBJ whole genome shotgun (WGS) entry which is preliminary data.</text>
</comment>
<dbReference type="Pfam" id="PF07676">
    <property type="entry name" value="PD40"/>
    <property type="match status" value="3"/>
</dbReference>
<dbReference type="InterPro" id="IPR036737">
    <property type="entry name" value="OmpA-like_sf"/>
</dbReference>
<dbReference type="PANTHER" id="PTHR30329:SF21">
    <property type="entry name" value="LIPOPROTEIN YIAD-RELATED"/>
    <property type="match status" value="1"/>
</dbReference>
<evidence type="ECO:0000256" key="3">
    <source>
        <dbReference type="ARBA" id="ARBA00023237"/>
    </source>
</evidence>
<dbReference type="PANTHER" id="PTHR30329">
    <property type="entry name" value="STATOR ELEMENT OF FLAGELLAR MOTOR COMPLEX"/>
    <property type="match status" value="1"/>
</dbReference>
<evidence type="ECO:0000256" key="6">
    <source>
        <dbReference type="SAM" id="SignalP"/>
    </source>
</evidence>
<dbReference type="InterPro" id="IPR011659">
    <property type="entry name" value="WD40"/>
</dbReference>
<feature type="chain" id="PRO_5014754321" description="OmpA-like domain-containing protein" evidence="6">
    <location>
        <begin position="20"/>
        <end position="634"/>
    </location>
</feature>
<evidence type="ECO:0000259" key="7">
    <source>
        <dbReference type="PROSITE" id="PS51123"/>
    </source>
</evidence>
<dbReference type="GO" id="GO:0009279">
    <property type="term" value="C:cell outer membrane"/>
    <property type="evidence" value="ECO:0007669"/>
    <property type="project" value="UniProtKB-SubCell"/>
</dbReference>
<dbReference type="CDD" id="cd07185">
    <property type="entry name" value="OmpA_C-like"/>
    <property type="match status" value="1"/>
</dbReference>
<dbReference type="Gene3D" id="2.120.10.30">
    <property type="entry name" value="TolB, C-terminal domain"/>
    <property type="match status" value="1"/>
</dbReference>
<dbReference type="InterPro" id="IPR006664">
    <property type="entry name" value="OMP_bac"/>
</dbReference>
<feature type="domain" description="OmpA-like" evidence="7">
    <location>
        <begin position="515"/>
        <end position="634"/>
    </location>
</feature>
<dbReference type="PROSITE" id="PS50005">
    <property type="entry name" value="TPR"/>
    <property type="match status" value="1"/>
</dbReference>
<gene>
    <name evidence="8" type="ORF">CDL10_01725</name>
</gene>